<accession>A0A9P5NU83</accession>
<sequence>MASLVRLARLAPSVIQSRSIAYTGVVRNEVPSSVGAVNVQKKPIGFSLASSIAAYQLLDEYQKASAALQASVEELKLNTDKVSAHVRRIEAVEKDLRALADASATKEDTSRVRAEVKSFTMAFTSSSWIYEHMSGAFNKISTNFPNMIQRKFESEVEINDSFLP</sequence>
<comment type="caution">
    <text evidence="1">The sequence shown here is derived from an EMBL/GenBank/DDBJ whole genome shotgun (WGS) entry which is preliminary data.</text>
</comment>
<protein>
    <submittedName>
        <fullName evidence="1">Uncharacterized protein</fullName>
    </submittedName>
</protein>
<dbReference type="Proteomes" id="UP000724874">
    <property type="component" value="Unassembled WGS sequence"/>
</dbReference>
<dbReference type="OrthoDB" id="5331396at2759"/>
<gene>
    <name evidence="1" type="ORF">CPB84DRAFT_1843262</name>
</gene>
<reference evidence="1" key="1">
    <citation type="submission" date="2020-11" db="EMBL/GenBank/DDBJ databases">
        <authorList>
            <consortium name="DOE Joint Genome Institute"/>
            <person name="Ahrendt S."/>
            <person name="Riley R."/>
            <person name="Andreopoulos W."/>
            <person name="LaButti K."/>
            <person name="Pangilinan J."/>
            <person name="Ruiz-duenas F.J."/>
            <person name="Barrasa J.M."/>
            <person name="Sanchez-Garcia M."/>
            <person name="Camarero S."/>
            <person name="Miyauchi S."/>
            <person name="Serrano A."/>
            <person name="Linde D."/>
            <person name="Babiker R."/>
            <person name="Drula E."/>
            <person name="Ayuso-Fernandez I."/>
            <person name="Pacheco R."/>
            <person name="Padilla G."/>
            <person name="Ferreira P."/>
            <person name="Barriuso J."/>
            <person name="Kellner H."/>
            <person name="Castanera R."/>
            <person name="Alfaro M."/>
            <person name="Ramirez L."/>
            <person name="Pisabarro A.G."/>
            <person name="Kuo A."/>
            <person name="Tritt A."/>
            <person name="Lipzen A."/>
            <person name="He G."/>
            <person name="Yan M."/>
            <person name="Ng V."/>
            <person name="Cullen D."/>
            <person name="Martin F."/>
            <person name="Rosso M.-N."/>
            <person name="Henrissat B."/>
            <person name="Hibbett D."/>
            <person name="Martinez A.T."/>
            <person name="Grigoriev I.V."/>
        </authorList>
    </citation>
    <scope>NUCLEOTIDE SEQUENCE</scope>
    <source>
        <strain evidence="1">AH 44721</strain>
    </source>
</reference>
<name>A0A9P5NU83_GYMJU</name>
<dbReference type="AlphaFoldDB" id="A0A9P5NU83"/>
<organism evidence="1 2">
    <name type="scientific">Gymnopilus junonius</name>
    <name type="common">Spectacular rustgill mushroom</name>
    <name type="synonym">Gymnopilus spectabilis subsp. junonius</name>
    <dbReference type="NCBI Taxonomy" id="109634"/>
    <lineage>
        <taxon>Eukaryota</taxon>
        <taxon>Fungi</taxon>
        <taxon>Dikarya</taxon>
        <taxon>Basidiomycota</taxon>
        <taxon>Agaricomycotina</taxon>
        <taxon>Agaricomycetes</taxon>
        <taxon>Agaricomycetidae</taxon>
        <taxon>Agaricales</taxon>
        <taxon>Agaricineae</taxon>
        <taxon>Hymenogastraceae</taxon>
        <taxon>Gymnopilus</taxon>
    </lineage>
</organism>
<dbReference type="EMBL" id="JADNYJ010000010">
    <property type="protein sequence ID" value="KAF8908900.1"/>
    <property type="molecule type" value="Genomic_DNA"/>
</dbReference>
<evidence type="ECO:0000313" key="2">
    <source>
        <dbReference type="Proteomes" id="UP000724874"/>
    </source>
</evidence>
<evidence type="ECO:0000313" key="1">
    <source>
        <dbReference type="EMBL" id="KAF8908900.1"/>
    </source>
</evidence>
<proteinExistence type="predicted"/>
<keyword evidence="2" id="KW-1185">Reference proteome</keyword>